<dbReference type="Proteomes" id="UP000054721">
    <property type="component" value="Unassembled WGS sequence"/>
</dbReference>
<feature type="region of interest" description="Disordered" evidence="1">
    <location>
        <begin position="71"/>
        <end position="107"/>
    </location>
</feature>
<keyword evidence="3" id="KW-1185">Reference proteome</keyword>
<evidence type="ECO:0000256" key="1">
    <source>
        <dbReference type="SAM" id="MobiDB-lite"/>
    </source>
</evidence>
<reference evidence="2 3" key="1">
    <citation type="submission" date="2015-05" db="EMBL/GenBank/DDBJ databases">
        <title>Evolution of Trichinella species and genotypes.</title>
        <authorList>
            <person name="Korhonen P.K."/>
            <person name="Edoardo P."/>
            <person name="Giuseppe L.R."/>
            <person name="Gasser R.B."/>
        </authorList>
    </citation>
    <scope>NUCLEOTIDE SEQUENCE [LARGE SCALE GENOMIC DNA]</scope>
    <source>
        <strain evidence="2">ISS10</strain>
    </source>
</reference>
<name>A0A0V1KKE6_9BILA</name>
<feature type="compositionally biased region" description="Basic and acidic residues" evidence="1">
    <location>
        <begin position="71"/>
        <end position="91"/>
    </location>
</feature>
<evidence type="ECO:0000313" key="3">
    <source>
        <dbReference type="Proteomes" id="UP000054721"/>
    </source>
</evidence>
<dbReference type="EMBL" id="JYDW01000629">
    <property type="protein sequence ID" value="KRZ47655.1"/>
    <property type="molecule type" value="Genomic_DNA"/>
</dbReference>
<protein>
    <submittedName>
        <fullName evidence="2">Uncharacterized protein</fullName>
    </submittedName>
</protein>
<organism evidence="2 3">
    <name type="scientific">Trichinella nativa</name>
    <dbReference type="NCBI Taxonomy" id="6335"/>
    <lineage>
        <taxon>Eukaryota</taxon>
        <taxon>Metazoa</taxon>
        <taxon>Ecdysozoa</taxon>
        <taxon>Nematoda</taxon>
        <taxon>Enoplea</taxon>
        <taxon>Dorylaimia</taxon>
        <taxon>Trichinellida</taxon>
        <taxon>Trichinellidae</taxon>
        <taxon>Trichinella</taxon>
    </lineage>
</organism>
<evidence type="ECO:0000313" key="2">
    <source>
        <dbReference type="EMBL" id="KRZ47655.1"/>
    </source>
</evidence>
<sequence length="290" mass="32564">MNCSPLIFHTGDNATKKISANLDAPVGVWDVRTFIPNLQKTVSCSAGKKANGCAIRRELLYLKRTLDEHSTRHLDDKKKESDTSDTKDKVLAMRRAPGSEGDPSDGKVTTFHASMRIPAVTQDLWNYFLTVSWNMTKSEIRMEILHRSCSDRMSYKNSEEGTQVEASNVAQPASKSLKQHSYPAEEIILVARMIFYSIFTLDKRGSIIFDPQRKKRIDVPFGKDSHVRNGASTSGQLAEQKQIKKLMALKTTDTKGKTPAMGRARSSEDLPLSWMPFITLYITLHSDEPP</sequence>
<comment type="caution">
    <text evidence="2">The sequence shown here is derived from an EMBL/GenBank/DDBJ whole genome shotgun (WGS) entry which is preliminary data.</text>
</comment>
<dbReference type="OrthoDB" id="5927878at2759"/>
<accession>A0A0V1KKE6</accession>
<proteinExistence type="predicted"/>
<gene>
    <name evidence="2" type="ORF">T02_6211</name>
</gene>
<dbReference type="AlphaFoldDB" id="A0A0V1KKE6"/>